<dbReference type="AlphaFoldDB" id="A0AAD6YDB0"/>
<feature type="compositionally biased region" description="Basic and acidic residues" evidence="1">
    <location>
        <begin position="66"/>
        <end position="82"/>
    </location>
</feature>
<proteinExistence type="predicted"/>
<name>A0AAD6YDB0_9AGAR</name>
<feature type="region of interest" description="Disordered" evidence="1">
    <location>
        <begin position="150"/>
        <end position="183"/>
    </location>
</feature>
<evidence type="ECO:0000313" key="2">
    <source>
        <dbReference type="EMBL" id="KAJ7213085.1"/>
    </source>
</evidence>
<comment type="caution">
    <text evidence="2">The sequence shown here is derived from an EMBL/GenBank/DDBJ whole genome shotgun (WGS) entry which is preliminary data.</text>
</comment>
<accession>A0AAD6YDB0</accession>
<feature type="compositionally biased region" description="Basic and acidic residues" evidence="1">
    <location>
        <begin position="883"/>
        <end position="895"/>
    </location>
</feature>
<feature type="region of interest" description="Disordered" evidence="1">
    <location>
        <begin position="515"/>
        <end position="546"/>
    </location>
</feature>
<protein>
    <submittedName>
        <fullName evidence="2">Uncharacterized protein</fullName>
    </submittedName>
</protein>
<feature type="compositionally biased region" description="Basic residues" evidence="1">
    <location>
        <begin position="751"/>
        <end position="760"/>
    </location>
</feature>
<feature type="compositionally biased region" description="Basic and acidic residues" evidence="1">
    <location>
        <begin position="170"/>
        <end position="179"/>
    </location>
</feature>
<feature type="compositionally biased region" description="Low complexity" evidence="1">
    <location>
        <begin position="120"/>
        <end position="135"/>
    </location>
</feature>
<gene>
    <name evidence="2" type="ORF">GGX14DRAFT_393284</name>
</gene>
<evidence type="ECO:0000256" key="1">
    <source>
        <dbReference type="SAM" id="MobiDB-lite"/>
    </source>
</evidence>
<feature type="region of interest" description="Disordered" evidence="1">
    <location>
        <begin position="915"/>
        <end position="945"/>
    </location>
</feature>
<feature type="compositionally biased region" description="Low complexity" evidence="1">
    <location>
        <begin position="420"/>
        <end position="433"/>
    </location>
</feature>
<feature type="region of interest" description="Disordered" evidence="1">
    <location>
        <begin position="1"/>
        <end position="135"/>
    </location>
</feature>
<evidence type="ECO:0000313" key="3">
    <source>
        <dbReference type="Proteomes" id="UP001219525"/>
    </source>
</evidence>
<feature type="compositionally biased region" description="Basic and acidic residues" evidence="1">
    <location>
        <begin position="936"/>
        <end position="945"/>
    </location>
</feature>
<feature type="region of interest" description="Disordered" evidence="1">
    <location>
        <begin position="749"/>
        <end position="776"/>
    </location>
</feature>
<feature type="compositionally biased region" description="Low complexity" evidence="1">
    <location>
        <begin position="915"/>
        <end position="932"/>
    </location>
</feature>
<reference evidence="2" key="1">
    <citation type="submission" date="2023-03" db="EMBL/GenBank/DDBJ databases">
        <title>Massive genome expansion in bonnet fungi (Mycena s.s.) driven by repeated elements and novel gene families across ecological guilds.</title>
        <authorList>
            <consortium name="Lawrence Berkeley National Laboratory"/>
            <person name="Harder C.B."/>
            <person name="Miyauchi S."/>
            <person name="Viragh M."/>
            <person name="Kuo A."/>
            <person name="Thoen E."/>
            <person name="Andreopoulos B."/>
            <person name="Lu D."/>
            <person name="Skrede I."/>
            <person name="Drula E."/>
            <person name="Henrissat B."/>
            <person name="Morin E."/>
            <person name="Kohler A."/>
            <person name="Barry K."/>
            <person name="LaButti K."/>
            <person name="Morin E."/>
            <person name="Salamov A."/>
            <person name="Lipzen A."/>
            <person name="Mereny Z."/>
            <person name="Hegedus B."/>
            <person name="Baldrian P."/>
            <person name="Stursova M."/>
            <person name="Weitz H."/>
            <person name="Taylor A."/>
            <person name="Grigoriev I.V."/>
            <person name="Nagy L.G."/>
            <person name="Martin F."/>
            <person name="Kauserud H."/>
        </authorList>
    </citation>
    <scope>NUCLEOTIDE SEQUENCE</scope>
    <source>
        <strain evidence="2">9144</strain>
    </source>
</reference>
<feature type="region of interest" description="Disordered" evidence="1">
    <location>
        <begin position="860"/>
        <end position="895"/>
    </location>
</feature>
<sequence>MQTPPTSPQRQQHRTRQILRDIRTVQDGSPRRRRVPASGDENMPPSSRMPSLTPRARPNARSLAQAERRQQERQARKKEPPRVHQRKRPPRPAPEGPPTAQQLGQQRRRQREREERENHMNVNNHPPHSPSRSSNLRTTTYRILQALPNGLLTPPMTQGRAPARNMARPAGKERQSSERRARRIRVRGYRREHGVPVYTGVSAVHGGGACARAGTVRARAAYAYAGAAHARGQRRSQRRVRGEAARVRGRARRVRRCAREQGGYARAGAGDGTVRTRAQARAACRQAGARASSVRGRGACAGAGATTARTRAQARAACSQARAHMPAGGACAGQGRRHGAWHIRGVRARRVRGGRCAREAAHARGRARRVHGAYAWHVRTYGLPLAARACACGHGTYAGARASTAHKRTRGGRDEVTARTPAGTARTRGASTARARDGRSTVRTRARARAHWGMVRGGRGARERAHAAGGVRGAGAARGRARVLVRPGGGSGQACAGKHGEHNAPSVAIFNARKEPRSEQRNGGHQNFLYATPNGPSTSHPPPAPFPPPFYAASAAIRASTSHGSAMRRVSSRPTGPAQATAHKLLSKSSLDDCAPALACTQCTGAGALAPACTHRRRCVPNVYRHAYTPAPMHAPARTQPVASAPRAGFSTHVPTPTACTYPPPALFYGQTHDPQASHSSAGSRLHQNRRAGLPQHPYTDSCARLRRHQHAPASAASALAHDPHACQRAWAGARARWLAPAPVWTAHGGQRVRPRRATRHAADSARGGQGRTDSARAHAAETACARRTVLVPKRAVERTHMGGKAMKEWATQARGGTAHARGERRIMRARARARARQRAHCAADGGGKAMKEWQRRRAGGTHGQATADRQCTRAHGRQGAHTRGERRVTQRTVRTVDRAPTDARRMDRYPRLPAARTPAAGTGACARARGGQSARRPERAADRA</sequence>
<dbReference type="Proteomes" id="UP001219525">
    <property type="component" value="Unassembled WGS sequence"/>
</dbReference>
<feature type="region of interest" description="Disordered" evidence="1">
    <location>
        <begin position="562"/>
        <end position="583"/>
    </location>
</feature>
<feature type="region of interest" description="Disordered" evidence="1">
    <location>
        <begin position="420"/>
        <end position="439"/>
    </location>
</feature>
<organism evidence="2 3">
    <name type="scientific">Mycena pura</name>
    <dbReference type="NCBI Taxonomy" id="153505"/>
    <lineage>
        <taxon>Eukaryota</taxon>
        <taxon>Fungi</taxon>
        <taxon>Dikarya</taxon>
        <taxon>Basidiomycota</taxon>
        <taxon>Agaricomycotina</taxon>
        <taxon>Agaricomycetes</taxon>
        <taxon>Agaricomycetidae</taxon>
        <taxon>Agaricales</taxon>
        <taxon>Marasmiineae</taxon>
        <taxon>Mycenaceae</taxon>
        <taxon>Mycena</taxon>
    </lineage>
</organism>
<dbReference type="EMBL" id="JARJCW010000022">
    <property type="protein sequence ID" value="KAJ7213085.1"/>
    <property type="molecule type" value="Genomic_DNA"/>
</dbReference>
<keyword evidence="3" id="KW-1185">Reference proteome</keyword>
<feature type="compositionally biased region" description="Polar residues" evidence="1">
    <location>
        <begin position="1"/>
        <end position="10"/>
    </location>
</feature>